<name>A0A8H3RUH9_9EURO</name>
<dbReference type="Gene3D" id="3.50.50.60">
    <property type="entry name" value="FAD/NAD(P)-binding domain"/>
    <property type="match status" value="1"/>
</dbReference>
<reference evidence="2 3" key="1">
    <citation type="submission" date="2020-01" db="EMBL/GenBank/DDBJ databases">
        <title>Draft genome sequence of Aspergillus udagawae IFM 46972.</title>
        <authorList>
            <person name="Takahashi H."/>
            <person name="Yaguchi T."/>
        </authorList>
    </citation>
    <scope>NUCLEOTIDE SEQUENCE [LARGE SCALE GENOMIC DNA]</scope>
    <source>
        <strain evidence="2 3">IFM 46972</strain>
    </source>
</reference>
<dbReference type="InterPro" id="IPR036188">
    <property type="entry name" value="FAD/NAD-bd_sf"/>
</dbReference>
<comment type="caution">
    <text evidence="2">The sequence shown here is derived from an EMBL/GenBank/DDBJ whole genome shotgun (WGS) entry which is preliminary data.</text>
</comment>
<feature type="compositionally biased region" description="Basic and acidic residues" evidence="1">
    <location>
        <begin position="183"/>
        <end position="195"/>
    </location>
</feature>
<dbReference type="SUPFAM" id="SSF51905">
    <property type="entry name" value="FAD/NAD(P)-binding domain"/>
    <property type="match status" value="1"/>
</dbReference>
<sequence>MYRDVAVIGGGAAGTYPAIRLGDLGQSVVLIERKAVLGAKTEAYQDPSNGNIIDYEVEYSLVYKAMSTLGILTTSPATSHYGPDPNNHPDQKELSHIISNLDFGSDGTAPLVIGTDGVLRTLTEDCEVIDAIGLPPRLLKAFLDRTPFDQGMEDMFRGADGTEVPREQWWKPDPSLLPPPMTAEEKARVEKDNEEHKEIIQENIRKRERGEVKPCGVVIRSDHDISPR</sequence>
<dbReference type="Proteomes" id="UP000465221">
    <property type="component" value="Unassembled WGS sequence"/>
</dbReference>
<proteinExistence type="predicted"/>
<dbReference type="Pfam" id="PF12831">
    <property type="entry name" value="FAD_oxidored"/>
    <property type="match status" value="1"/>
</dbReference>
<organism evidence="2 3">
    <name type="scientific">Aspergillus udagawae</name>
    <dbReference type="NCBI Taxonomy" id="91492"/>
    <lineage>
        <taxon>Eukaryota</taxon>
        <taxon>Fungi</taxon>
        <taxon>Dikarya</taxon>
        <taxon>Ascomycota</taxon>
        <taxon>Pezizomycotina</taxon>
        <taxon>Eurotiomycetes</taxon>
        <taxon>Eurotiomycetidae</taxon>
        <taxon>Eurotiales</taxon>
        <taxon>Aspergillaceae</taxon>
        <taxon>Aspergillus</taxon>
        <taxon>Aspergillus subgen. Fumigati</taxon>
    </lineage>
</organism>
<evidence type="ECO:0000313" key="3">
    <source>
        <dbReference type="Proteomes" id="UP000465221"/>
    </source>
</evidence>
<evidence type="ECO:0000313" key="2">
    <source>
        <dbReference type="EMBL" id="GFF32820.1"/>
    </source>
</evidence>
<dbReference type="AlphaFoldDB" id="A0A8H3RUH9"/>
<protein>
    <submittedName>
        <fullName evidence="2">Uncharacterized protein</fullName>
    </submittedName>
</protein>
<dbReference type="EMBL" id="BLKC01000019">
    <property type="protein sequence ID" value="GFF32820.1"/>
    <property type="molecule type" value="Genomic_DNA"/>
</dbReference>
<feature type="region of interest" description="Disordered" evidence="1">
    <location>
        <begin position="171"/>
        <end position="195"/>
    </location>
</feature>
<gene>
    <name evidence="2" type="ORF">IFM46972_03688</name>
</gene>
<evidence type="ECO:0000256" key="1">
    <source>
        <dbReference type="SAM" id="MobiDB-lite"/>
    </source>
</evidence>
<accession>A0A8H3RUH9</accession>